<feature type="transmembrane region" description="Helical" evidence="9">
    <location>
        <begin position="157"/>
        <end position="180"/>
    </location>
</feature>
<dbReference type="Pfam" id="PF04143">
    <property type="entry name" value="Sulf_transp"/>
    <property type="match status" value="1"/>
</dbReference>
<keyword evidence="4" id="KW-0997">Cell inner membrane</keyword>
<evidence type="ECO:0000256" key="9">
    <source>
        <dbReference type="SAM" id="Phobius"/>
    </source>
</evidence>
<gene>
    <name evidence="10" type="ORF">GURASL_28410</name>
</gene>
<organism evidence="10 11">
    <name type="scientific">Geotalea uraniireducens</name>
    <dbReference type="NCBI Taxonomy" id="351604"/>
    <lineage>
        <taxon>Bacteria</taxon>
        <taxon>Pseudomonadati</taxon>
        <taxon>Thermodesulfobacteriota</taxon>
        <taxon>Desulfuromonadia</taxon>
        <taxon>Geobacterales</taxon>
        <taxon>Geobacteraceae</taxon>
        <taxon>Geotalea</taxon>
    </lineage>
</organism>
<keyword evidence="3" id="KW-1003">Cell membrane</keyword>
<feature type="transmembrane region" description="Helical" evidence="9">
    <location>
        <begin position="6"/>
        <end position="24"/>
    </location>
</feature>
<evidence type="ECO:0008006" key="12">
    <source>
        <dbReference type="Google" id="ProtNLM"/>
    </source>
</evidence>
<reference evidence="10 11" key="1">
    <citation type="submission" date="2022-12" db="EMBL/GenBank/DDBJ databases">
        <title>Polyphasic characterization of Geotalea uranireducens NIT-SL11 newly isolated from a complex of sewage sludge and microbially reduced graphene oxide.</title>
        <authorList>
            <person name="Xie L."/>
            <person name="Yoshida N."/>
            <person name="Meng L."/>
        </authorList>
    </citation>
    <scope>NUCLEOTIDE SEQUENCE [LARGE SCALE GENOMIC DNA]</scope>
    <source>
        <strain evidence="10 11">NIT-SL11</strain>
    </source>
</reference>
<accession>A0ABM8EMW1</accession>
<feature type="transmembrane region" description="Helical" evidence="9">
    <location>
        <begin position="45"/>
        <end position="70"/>
    </location>
</feature>
<dbReference type="EMBL" id="AP027151">
    <property type="protein sequence ID" value="BDV43918.1"/>
    <property type="molecule type" value="Genomic_DNA"/>
</dbReference>
<evidence type="ECO:0000256" key="3">
    <source>
        <dbReference type="ARBA" id="ARBA00022475"/>
    </source>
</evidence>
<keyword evidence="11" id="KW-1185">Reference proteome</keyword>
<protein>
    <recommendedName>
        <fullName evidence="12">Sulphur transport domain-containing protein</fullName>
    </recommendedName>
</protein>
<keyword evidence="2" id="KW-0813">Transport</keyword>
<comment type="subcellular location">
    <subcellularLocation>
        <location evidence="1">Cell inner membrane</location>
        <topology evidence="1">Multi-pass membrane protein</topology>
    </subcellularLocation>
</comment>
<dbReference type="PANTHER" id="PTHR30574:SF1">
    <property type="entry name" value="SULPHUR TRANSPORT DOMAIN-CONTAINING PROTEIN"/>
    <property type="match status" value="1"/>
</dbReference>
<comment type="similarity">
    <text evidence="8">Belongs to the TsuA/YedE (TC 9.B.102) family.</text>
</comment>
<feature type="transmembrane region" description="Helical" evidence="9">
    <location>
        <begin position="201"/>
        <end position="221"/>
    </location>
</feature>
<dbReference type="InterPro" id="IPR007272">
    <property type="entry name" value="Sulf_transp_TsuA/YedE"/>
</dbReference>
<proteinExistence type="inferred from homology"/>
<name>A0ABM8EMW1_9BACT</name>
<feature type="transmembrane region" description="Helical" evidence="9">
    <location>
        <begin position="114"/>
        <end position="137"/>
    </location>
</feature>
<sequence>MSGNPYSLAAFNLALGIVAGYVMHRSDFCIAGMFRDMFLFRRFTMLRSLLLLVVVSMVLFEAARLAGLLVRYPFPLLAPPSLANIVGGSLFGVGMVLAGGCVVGTLYRVGAGNAASVVALFGLVGGSALYADLAPWWSAFTRATALPGATVTVPELLGIAPTIPVLILAGGAGGFFWLWYRDGSWARNAAAEGYLQPWKAALALGGIGLLSVVTSTMPLGITTSYAKVGGWLESLLLPGRVDGLAYFHSLPLQLPAVTPLGGVPLSGGPAPAVDAIAIIQLPVIVGIMAGSMLSALLLREFRIYLRLPVRQYLSALTGGVLMGLAARMAPACNVWHLAGGLPILAWQSIFFTVGLLPGAWLGSILLARVVAR</sequence>
<dbReference type="PANTHER" id="PTHR30574">
    <property type="entry name" value="INNER MEMBRANE PROTEIN YEDE"/>
    <property type="match status" value="1"/>
</dbReference>
<keyword evidence="5 9" id="KW-0812">Transmembrane</keyword>
<evidence type="ECO:0000256" key="1">
    <source>
        <dbReference type="ARBA" id="ARBA00004429"/>
    </source>
</evidence>
<feature type="transmembrane region" description="Helical" evidence="9">
    <location>
        <begin position="310"/>
        <end position="329"/>
    </location>
</feature>
<feature type="transmembrane region" description="Helical" evidence="9">
    <location>
        <begin position="349"/>
        <end position="371"/>
    </location>
</feature>
<evidence type="ECO:0000313" key="11">
    <source>
        <dbReference type="Proteomes" id="UP001317705"/>
    </source>
</evidence>
<dbReference type="RefSeq" id="WP_282000035.1">
    <property type="nucleotide sequence ID" value="NZ_AP027151.1"/>
</dbReference>
<feature type="transmembrane region" description="Helical" evidence="9">
    <location>
        <begin position="82"/>
        <end position="107"/>
    </location>
</feature>
<evidence type="ECO:0000256" key="5">
    <source>
        <dbReference type="ARBA" id="ARBA00022692"/>
    </source>
</evidence>
<dbReference type="Proteomes" id="UP001317705">
    <property type="component" value="Chromosome"/>
</dbReference>
<keyword evidence="7 9" id="KW-0472">Membrane</keyword>
<evidence type="ECO:0000313" key="10">
    <source>
        <dbReference type="EMBL" id="BDV43918.1"/>
    </source>
</evidence>
<feature type="transmembrane region" description="Helical" evidence="9">
    <location>
        <begin position="275"/>
        <end position="298"/>
    </location>
</feature>
<evidence type="ECO:0000256" key="4">
    <source>
        <dbReference type="ARBA" id="ARBA00022519"/>
    </source>
</evidence>
<evidence type="ECO:0000256" key="2">
    <source>
        <dbReference type="ARBA" id="ARBA00022448"/>
    </source>
</evidence>
<keyword evidence="6 9" id="KW-1133">Transmembrane helix</keyword>
<evidence type="ECO:0000256" key="8">
    <source>
        <dbReference type="ARBA" id="ARBA00035655"/>
    </source>
</evidence>
<evidence type="ECO:0000256" key="7">
    <source>
        <dbReference type="ARBA" id="ARBA00023136"/>
    </source>
</evidence>
<evidence type="ECO:0000256" key="6">
    <source>
        <dbReference type="ARBA" id="ARBA00022989"/>
    </source>
</evidence>